<protein>
    <submittedName>
        <fullName evidence="1">Flavin-nucleotide-binding protein</fullName>
    </submittedName>
</protein>
<dbReference type="Proteomes" id="UP000807306">
    <property type="component" value="Unassembled WGS sequence"/>
</dbReference>
<dbReference type="AlphaFoldDB" id="A0A9P6EAF1"/>
<accession>A0A9P6EAF1</accession>
<dbReference type="Gene3D" id="2.30.110.10">
    <property type="entry name" value="Electron Transport, Fmn-binding Protein, Chain A"/>
    <property type="match status" value="1"/>
</dbReference>
<dbReference type="InterPro" id="IPR012349">
    <property type="entry name" value="Split_barrel_FMN-bd"/>
</dbReference>
<sequence>MEESQYPKTFRNAVNRLKDRANYDHETVHDIVDSASVLHVSFMPSRMDDDPFPTILPMLGGFGLYNAPGATESSPTTLYLHGHISSRFFKISSTSGKTTWEEDGLPGLPICVCATHMDGLVLALTPFNHSTNYRSAVIHGYATLVTDSAEKNYALHMITDNVLTDRWANSRVPPTEAEMKATGVIKVDIVSASAKVRAYTAGNDKADLEDPDVSGKIWTGVIPAFLKYETPVPAKENAVKEIPKYITQWIEEKNKQAEEYARTIASRAKK</sequence>
<proteinExistence type="predicted"/>
<gene>
    <name evidence="1" type="ORF">CPB83DRAFT_885614</name>
</gene>
<comment type="caution">
    <text evidence="1">The sequence shown here is derived from an EMBL/GenBank/DDBJ whole genome shotgun (WGS) entry which is preliminary data.</text>
</comment>
<dbReference type="OrthoDB" id="444432at2759"/>
<keyword evidence="2" id="KW-1185">Reference proteome</keyword>
<dbReference type="Pfam" id="PF12900">
    <property type="entry name" value="Pyridox_ox_2"/>
    <property type="match status" value="1"/>
</dbReference>
<dbReference type="InterPro" id="IPR024747">
    <property type="entry name" value="Pyridox_Oxase-rel"/>
</dbReference>
<evidence type="ECO:0000313" key="2">
    <source>
        <dbReference type="Proteomes" id="UP000807306"/>
    </source>
</evidence>
<dbReference type="PANTHER" id="PTHR34071:SF2">
    <property type="entry name" value="FLAVIN-NUCLEOTIDE-BINDING PROTEIN"/>
    <property type="match status" value="1"/>
</dbReference>
<organism evidence="1 2">
    <name type="scientific">Crepidotus variabilis</name>
    <dbReference type="NCBI Taxonomy" id="179855"/>
    <lineage>
        <taxon>Eukaryota</taxon>
        <taxon>Fungi</taxon>
        <taxon>Dikarya</taxon>
        <taxon>Basidiomycota</taxon>
        <taxon>Agaricomycotina</taxon>
        <taxon>Agaricomycetes</taxon>
        <taxon>Agaricomycetidae</taxon>
        <taxon>Agaricales</taxon>
        <taxon>Agaricineae</taxon>
        <taxon>Crepidotaceae</taxon>
        <taxon>Crepidotus</taxon>
    </lineage>
</organism>
<reference evidence="1" key="1">
    <citation type="submission" date="2020-11" db="EMBL/GenBank/DDBJ databases">
        <authorList>
            <consortium name="DOE Joint Genome Institute"/>
            <person name="Ahrendt S."/>
            <person name="Riley R."/>
            <person name="Andreopoulos W."/>
            <person name="Labutti K."/>
            <person name="Pangilinan J."/>
            <person name="Ruiz-Duenas F.J."/>
            <person name="Barrasa J.M."/>
            <person name="Sanchez-Garcia M."/>
            <person name="Camarero S."/>
            <person name="Miyauchi S."/>
            <person name="Serrano A."/>
            <person name="Linde D."/>
            <person name="Babiker R."/>
            <person name="Drula E."/>
            <person name="Ayuso-Fernandez I."/>
            <person name="Pacheco R."/>
            <person name="Padilla G."/>
            <person name="Ferreira P."/>
            <person name="Barriuso J."/>
            <person name="Kellner H."/>
            <person name="Castanera R."/>
            <person name="Alfaro M."/>
            <person name="Ramirez L."/>
            <person name="Pisabarro A.G."/>
            <person name="Kuo A."/>
            <person name="Tritt A."/>
            <person name="Lipzen A."/>
            <person name="He G."/>
            <person name="Yan M."/>
            <person name="Ng V."/>
            <person name="Cullen D."/>
            <person name="Martin F."/>
            <person name="Rosso M.-N."/>
            <person name="Henrissat B."/>
            <person name="Hibbett D."/>
            <person name="Martinez A.T."/>
            <person name="Grigoriev I.V."/>
        </authorList>
    </citation>
    <scope>NUCLEOTIDE SEQUENCE</scope>
    <source>
        <strain evidence="1">CBS 506.95</strain>
    </source>
</reference>
<name>A0A9P6EAF1_9AGAR</name>
<dbReference type="EMBL" id="MU157884">
    <property type="protein sequence ID" value="KAF9525457.1"/>
    <property type="molecule type" value="Genomic_DNA"/>
</dbReference>
<evidence type="ECO:0000313" key="1">
    <source>
        <dbReference type="EMBL" id="KAF9525457.1"/>
    </source>
</evidence>
<dbReference type="SUPFAM" id="SSF50475">
    <property type="entry name" value="FMN-binding split barrel"/>
    <property type="match status" value="1"/>
</dbReference>
<dbReference type="PANTHER" id="PTHR34071">
    <property type="entry name" value="5-NITROIMIDAZOLE ANTIBIOTICS RESISTANCE PROTEIN, NIMA-FAMILY-RELATED PROTEIN-RELATED"/>
    <property type="match status" value="1"/>
</dbReference>